<dbReference type="Gene3D" id="3.40.50.150">
    <property type="entry name" value="Vaccinia Virus protein VP39"/>
    <property type="match status" value="1"/>
</dbReference>
<dbReference type="PANTHER" id="PTHR12993:SF29">
    <property type="entry name" value="BLR3841 PROTEIN"/>
    <property type="match status" value="1"/>
</dbReference>
<feature type="compositionally biased region" description="Low complexity" evidence="2">
    <location>
        <begin position="7"/>
        <end position="20"/>
    </location>
</feature>
<evidence type="ECO:0000313" key="4">
    <source>
        <dbReference type="EMBL" id="MFD1234215.1"/>
    </source>
</evidence>
<feature type="domain" description="Methyltransferase type 12" evidence="3">
    <location>
        <begin position="309"/>
        <end position="399"/>
    </location>
</feature>
<keyword evidence="1" id="KW-0862">Zinc</keyword>
<dbReference type="Proteomes" id="UP001597182">
    <property type="component" value="Unassembled WGS sequence"/>
</dbReference>
<feature type="region of interest" description="Disordered" evidence="2">
    <location>
        <begin position="1"/>
        <end position="20"/>
    </location>
</feature>
<dbReference type="EMBL" id="JBHTMB010000115">
    <property type="protein sequence ID" value="MFD1234215.1"/>
    <property type="molecule type" value="Genomic_DNA"/>
</dbReference>
<proteinExistence type="predicted"/>
<comment type="caution">
    <text evidence="4">The sequence shown here is derived from an EMBL/GenBank/DDBJ whole genome shotgun (WGS) entry which is preliminary data.</text>
</comment>
<dbReference type="InterPro" id="IPR024078">
    <property type="entry name" value="LmbE-like_dom_sf"/>
</dbReference>
<evidence type="ECO:0000256" key="1">
    <source>
        <dbReference type="ARBA" id="ARBA00022833"/>
    </source>
</evidence>
<name>A0ABW3VIP1_9PSEU</name>
<dbReference type="Pfam" id="PF08242">
    <property type="entry name" value="Methyltransf_12"/>
    <property type="match status" value="1"/>
</dbReference>
<dbReference type="InterPro" id="IPR003737">
    <property type="entry name" value="GlcNAc_PI_deacetylase-related"/>
</dbReference>
<dbReference type="PANTHER" id="PTHR12993">
    <property type="entry name" value="N-ACETYLGLUCOSAMINYL-PHOSPHATIDYLINOSITOL DE-N-ACETYLASE-RELATED"/>
    <property type="match status" value="1"/>
</dbReference>
<dbReference type="InterPro" id="IPR013217">
    <property type="entry name" value="Methyltransf_12"/>
</dbReference>
<keyword evidence="5" id="KW-1185">Reference proteome</keyword>
<protein>
    <submittedName>
        <fullName evidence="4">PIG-L family deacetylase</fullName>
    </submittedName>
</protein>
<evidence type="ECO:0000259" key="3">
    <source>
        <dbReference type="Pfam" id="PF08242"/>
    </source>
</evidence>
<dbReference type="Pfam" id="PF02585">
    <property type="entry name" value="PIG-L"/>
    <property type="match status" value="1"/>
</dbReference>
<reference evidence="5" key="1">
    <citation type="journal article" date="2019" name="Int. J. Syst. Evol. Microbiol.">
        <title>The Global Catalogue of Microorganisms (GCM) 10K type strain sequencing project: providing services to taxonomists for standard genome sequencing and annotation.</title>
        <authorList>
            <consortium name="The Broad Institute Genomics Platform"/>
            <consortium name="The Broad Institute Genome Sequencing Center for Infectious Disease"/>
            <person name="Wu L."/>
            <person name="Ma J."/>
        </authorList>
    </citation>
    <scope>NUCLEOTIDE SEQUENCE [LARGE SCALE GENOMIC DNA]</scope>
    <source>
        <strain evidence="5">CCUG 49018</strain>
    </source>
</reference>
<dbReference type="SUPFAM" id="SSF53335">
    <property type="entry name" value="S-adenosyl-L-methionine-dependent methyltransferases"/>
    <property type="match status" value="1"/>
</dbReference>
<dbReference type="Gene3D" id="3.40.50.10320">
    <property type="entry name" value="LmbE-like"/>
    <property type="match status" value="1"/>
</dbReference>
<evidence type="ECO:0000256" key="2">
    <source>
        <dbReference type="SAM" id="MobiDB-lite"/>
    </source>
</evidence>
<evidence type="ECO:0000313" key="5">
    <source>
        <dbReference type="Proteomes" id="UP001597182"/>
    </source>
</evidence>
<organism evidence="4 5">
    <name type="scientific">Pseudonocardia benzenivorans</name>
    <dbReference type="NCBI Taxonomy" id="228005"/>
    <lineage>
        <taxon>Bacteria</taxon>
        <taxon>Bacillati</taxon>
        <taxon>Actinomycetota</taxon>
        <taxon>Actinomycetes</taxon>
        <taxon>Pseudonocardiales</taxon>
        <taxon>Pseudonocardiaceae</taxon>
        <taxon>Pseudonocardia</taxon>
    </lineage>
</organism>
<gene>
    <name evidence="4" type="ORF">ACFQ34_13075</name>
</gene>
<accession>A0ABW3VIP1</accession>
<dbReference type="RefSeq" id="WP_339123785.1">
    <property type="nucleotide sequence ID" value="NZ_BAABKS010000005.1"/>
</dbReference>
<dbReference type="SUPFAM" id="SSF102588">
    <property type="entry name" value="LmbE-like"/>
    <property type="match status" value="1"/>
</dbReference>
<dbReference type="InterPro" id="IPR029063">
    <property type="entry name" value="SAM-dependent_MTases_sf"/>
</dbReference>
<sequence length="448" mass="47073">MSGGRAGSTSSAPRSTPRPVAAPRVWADALARHDLPAMPVAGTGPLVVVAAHPDDETLGAAGFTAAAHGAGAEVRVVVATDGEAAFPGLDREERAALGRARRRELRDALTSLGLDDVDVTWLGLPDSDLAAHHGVLVDALRPVLAGATTCLAPWTEDPHPDHAAAGTAAAAAAPVTTHCWSYPIWACVWGSPDEVGPPWHRAARHDLSQAQARRKREAIARFGTQVATAPDGGPPILPPQVLAHFDTGVELFWRAPRRTGAPAARFADLYATPGGDPWATRTSWYERRKRAVALSCLPRQHYDSAAEPGCGTGELTRELAGRCGAVVASDVVPAAVAATRAATAGLPHVTVRADALPGPGAIPLGTDLAVMSEVLYYLSAADLDATLDLLAAAVVPGGDVLVVHWRGWPAEAPHDARAVRARFDADERFELLVDHVDTEFVAHVHRRR</sequence>